<protein>
    <recommendedName>
        <fullName evidence="1">Putative Se/S carrier protein-like domain-containing protein</fullName>
    </recommendedName>
</protein>
<evidence type="ECO:0000313" key="2">
    <source>
        <dbReference type="EMBL" id="GFO86900.1"/>
    </source>
</evidence>
<dbReference type="EMBL" id="BLYJ01000001">
    <property type="protein sequence ID" value="GFO86900.1"/>
    <property type="molecule type" value="Genomic_DNA"/>
</dbReference>
<evidence type="ECO:0000313" key="3">
    <source>
        <dbReference type="Proteomes" id="UP000620147"/>
    </source>
</evidence>
<dbReference type="Pfam" id="PF11823">
    <property type="entry name" value="Se_S_carrier"/>
    <property type="match status" value="1"/>
</dbReference>
<feature type="domain" description="Putative Se/S carrier protein-like" evidence="1">
    <location>
        <begin position="9"/>
        <end position="72"/>
    </location>
</feature>
<organism evidence="2 3">
    <name type="scientific">Butyricicoccus faecihominis</name>
    <dbReference type="NCBI Taxonomy" id="1712515"/>
    <lineage>
        <taxon>Bacteria</taxon>
        <taxon>Bacillati</taxon>
        <taxon>Bacillota</taxon>
        <taxon>Clostridia</taxon>
        <taxon>Eubacteriales</taxon>
        <taxon>Butyricicoccaceae</taxon>
        <taxon>Butyricicoccus</taxon>
    </lineage>
</organism>
<proteinExistence type="predicted"/>
<name>A0ABQ1DW04_9FIRM</name>
<reference evidence="2 3" key="1">
    <citation type="submission" date="2020-06" db="EMBL/GenBank/DDBJ databases">
        <title>Characterization of fructooligosaccharide metabolism and fructooligosaccharide-degrading enzymes in human commensal butyrate producers.</title>
        <authorList>
            <person name="Tanno H."/>
            <person name="Fujii T."/>
            <person name="Hirano K."/>
            <person name="Maeno S."/>
            <person name="Tonozuka T."/>
            <person name="Sakamoto M."/>
            <person name="Ohkuma M."/>
            <person name="Tochio T."/>
            <person name="Endo A."/>
        </authorList>
    </citation>
    <scope>NUCLEOTIDE SEQUENCE [LARGE SCALE GENOMIC DNA]</scope>
    <source>
        <strain evidence="2 3">JCM 31056</strain>
    </source>
</reference>
<accession>A0ABQ1DW04</accession>
<dbReference type="InterPro" id="IPR021778">
    <property type="entry name" value="Se/S_carrier-like"/>
</dbReference>
<dbReference type="Proteomes" id="UP000620147">
    <property type="component" value="Unassembled WGS sequence"/>
</dbReference>
<evidence type="ECO:0000259" key="1">
    <source>
        <dbReference type="Pfam" id="PF11823"/>
    </source>
</evidence>
<dbReference type="RefSeq" id="WP_118284743.1">
    <property type="nucleotide sequence ID" value="NZ_BLYJ01000001.1"/>
</dbReference>
<comment type="caution">
    <text evidence="2">The sequence shown here is derived from an EMBL/GenBank/DDBJ whole genome shotgun (WGS) entry which is preliminary data.</text>
</comment>
<gene>
    <name evidence="2" type="ORF">BUFA31_00640</name>
</gene>
<keyword evidence="3" id="KW-1185">Reference proteome</keyword>
<sequence length="78" mass="8785">MREKKPYQVLTFHTTDAAMEMESFCKQNGIAGRLVPVPRRLSAGCGIAWRMEAEVYAQYQTVIADCGIEIEQSEALVF</sequence>